<gene>
    <name evidence="1" type="ORF">SPPG_04177</name>
</gene>
<dbReference type="OrthoDB" id="2121520at2759"/>
<evidence type="ECO:0000313" key="1">
    <source>
        <dbReference type="EMBL" id="KND01085.1"/>
    </source>
</evidence>
<dbReference type="Proteomes" id="UP000053201">
    <property type="component" value="Unassembled WGS sequence"/>
</dbReference>
<proteinExistence type="predicted"/>
<dbReference type="PANTHER" id="PTHR46586">
    <property type="entry name" value="ANKYRIN REPEAT-CONTAINING PROTEIN"/>
    <property type="match status" value="1"/>
</dbReference>
<name>A0A0L0HJN9_SPIPD</name>
<protein>
    <submittedName>
        <fullName evidence="1">Uncharacterized protein</fullName>
    </submittedName>
</protein>
<dbReference type="VEuPathDB" id="FungiDB:SPPG_04177"/>
<dbReference type="InterPro" id="IPR052050">
    <property type="entry name" value="SecEffector_AnkRepeat"/>
</dbReference>
<organism evidence="1 2">
    <name type="scientific">Spizellomyces punctatus (strain DAOM BR117)</name>
    <dbReference type="NCBI Taxonomy" id="645134"/>
    <lineage>
        <taxon>Eukaryota</taxon>
        <taxon>Fungi</taxon>
        <taxon>Fungi incertae sedis</taxon>
        <taxon>Chytridiomycota</taxon>
        <taxon>Chytridiomycota incertae sedis</taxon>
        <taxon>Chytridiomycetes</taxon>
        <taxon>Spizellomycetales</taxon>
        <taxon>Spizellomycetaceae</taxon>
        <taxon>Spizellomyces</taxon>
    </lineage>
</organism>
<dbReference type="AlphaFoldDB" id="A0A0L0HJN9"/>
<sequence>MHTLTSSVHRPNLHDLPTPLLELILLFSANSALVTVSRSCYNALAFSSAARASFLFARHYQEPACGSFLAECSHWHICTPEVIRILLNRCREIDSSLPALRDAVVVAAWAGKVALVAELLALSQRVCGWKWDDEDVGDGCEDTFAHGGQQGVSPRQVRLTYPIVLEQGFRAGLSHIPVIRYLVEEERATVTSFILVRAVEYGNSEVISYLASNITHGRNRVMCAAGARAATLGNVPTLSLLMKHGLDLRAQDNVVLYSGIQSGHPHVVEFLLKKGGLCPNTIFRETHESALVVAAAADKVAVCATLVEAGADVRYQAGLALAVAAKEGRLSNVIYLCENAGADVWANGGEAMRLARINGHKDVVTYLTTQSSNTREDIV</sequence>
<accession>A0A0L0HJN9</accession>
<reference evidence="1 2" key="1">
    <citation type="submission" date="2009-08" db="EMBL/GenBank/DDBJ databases">
        <title>The Genome Sequence of Spizellomyces punctatus strain DAOM BR117.</title>
        <authorList>
            <consortium name="The Broad Institute Genome Sequencing Platform"/>
            <person name="Russ C."/>
            <person name="Cuomo C."/>
            <person name="Shea T."/>
            <person name="Young S.K."/>
            <person name="Zeng Q."/>
            <person name="Koehrsen M."/>
            <person name="Haas B."/>
            <person name="Borodovsky M."/>
            <person name="Guigo R."/>
            <person name="Alvarado L."/>
            <person name="Berlin A."/>
            <person name="Bochicchio J."/>
            <person name="Borenstein D."/>
            <person name="Chapman S."/>
            <person name="Chen Z."/>
            <person name="Engels R."/>
            <person name="Freedman E."/>
            <person name="Gellesch M."/>
            <person name="Goldberg J."/>
            <person name="Griggs A."/>
            <person name="Gujja S."/>
            <person name="Heiman D."/>
            <person name="Hepburn T."/>
            <person name="Howarth C."/>
            <person name="Jen D."/>
            <person name="Larson L."/>
            <person name="Lewis B."/>
            <person name="Mehta T."/>
            <person name="Park D."/>
            <person name="Pearson M."/>
            <person name="Roberts A."/>
            <person name="Saif S."/>
            <person name="Shenoy N."/>
            <person name="Sisk P."/>
            <person name="Stolte C."/>
            <person name="Sykes S."/>
            <person name="Thomson T."/>
            <person name="Walk T."/>
            <person name="White J."/>
            <person name="Yandava C."/>
            <person name="Burger G."/>
            <person name="Gray M.W."/>
            <person name="Holland P.W.H."/>
            <person name="King N."/>
            <person name="Lang F.B.F."/>
            <person name="Roger A.J."/>
            <person name="Ruiz-Trillo I."/>
            <person name="Lander E."/>
            <person name="Nusbaum C."/>
        </authorList>
    </citation>
    <scope>NUCLEOTIDE SEQUENCE [LARGE SCALE GENOMIC DNA]</scope>
    <source>
        <strain evidence="1 2">DAOM BR117</strain>
    </source>
</reference>
<dbReference type="SUPFAM" id="SSF48403">
    <property type="entry name" value="Ankyrin repeat"/>
    <property type="match status" value="1"/>
</dbReference>
<dbReference type="PANTHER" id="PTHR46586:SF3">
    <property type="entry name" value="ANKYRIN REPEAT-CONTAINING PROTEIN"/>
    <property type="match status" value="1"/>
</dbReference>
<dbReference type="InParanoid" id="A0A0L0HJN9"/>
<dbReference type="RefSeq" id="XP_016609124.1">
    <property type="nucleotide sequence ID" value="XM_016752423.1"/>
</dbReference>
<dbReference type="InterPro" id="IPR002110">
    <property type="entry name" value="Ankyrin_rpt"/>
</dbReference>
<dbReference type="SMART" id="SM00248">
    <property type="entry name" value="ANK"/>
    <property type="match status" value="4"/>
</dbReference>
<dbReference type="InterPro" id="IPR036770">
    <property type="entry name" value="Ankyrin_rpt-contain_sf"/>
</dbReference>
<dbReference type="STRING" id="645134.A0A0L0HJN9"/>
<dbReference type="EMBL" id="KQ257455">
    <property type="protein sequence ID" value="KND01085.1"/>
    <property type="molecule type" value="Genomic_DNA"/>
</dbReference>
<dbReference type="Gene3D" id="1.25.40.20">
    <property type="entry name" value="Ankyrin repeat-containing domain"/>
    <property type="match status" value="1"/>
</dbReference>
<keyword evidence="2" id="KW-1185">Reference proteome</keyword>
<dbReference type="GeneID" id="27687642"/>
<evidence type="ECO:0000313" key="2">
    <source>
        <dbReference type="Proteomes" id="UP000053201"/>
    </source>
</evidence>